<organism evidence="3 4">
    <name type="scientific">Nephila pilipes</name>
    <name type="common">Giant wood spider</name>
    <name type="synonym">Nephila maculata</name>
    <dbReference type="NCBI Taxonomy" id="299642"/>
    <lineage>
        <taxon>Eukaryota</taxon>
        <taxon>Metazoa</taxon>
        <taxon>Ecdysozoa</taxon>
        <taxon>Arthropoda</taxon>
        <taxon>Chelicerata</taxon>
        <taxon>Arachnida</taxon>
        <taxon>Araneae</taxon>
        <taxon>Araneomorphae</taxon>
        <taxon>Entelegynae</taxon>
        <taxon>Araneoidea</taxon>
        <taxon>Nephilidae</taxon>
        <taxon>Nephila</taxon>
    </lineage>
</organism>
<evidence type="ECO:0000256" key="1">
    <source>
        <dbReference type="SAM" id="MobiDB-lite"/>
    </source>
</evidence>
<evidence type="ECO:0000313" key="3">
    <source>
        <dbReference type="EMBL" id="GFU24459.1"/>
    </source>
</evidence>
<proteinExistence type="predicted"/>
<feature type="domain" description="C2H2-type" evidence="2">
    <location>
        <begin position="323"/>
        <end position="344"/>
    </location>
</feature>
<dbReference type="SMART" id="SM00355">
    <property type="entry name" value="ZnF_C2H2"/>
    <property type="match status" value="2"/>
</dbReference>
<dbReference type="PROSITE" id="PS00028">
    <property type="entry name" value="ZINC_FINGER_C2H2_1"/>
    <property type="match status" value="1"/>
</dbReference>
<accession>A0A8X6QNV4</accession>
<dbReference type="InterPro" id="IPR013087">
    <property type="entry name" value="Znf_C2H2_type"/>
</dbReference>
<dbReference type="AlphaFoldDB" id="A0A8X6QNV4"/>
<evidence type="ECO:0000313" key="4">
    <source>
        <dbReference type="Proteomes" id="UP000887013"/>
    </source>
</evidence>
<sequence>MFPSLVSSASQSVSPHDINSQSDLLMTSTTPLTVPSSSCPSDICSTVNTVVSPPSSILSIFLPDDFSYPICLPTSLHSPPDLVNTGNCPVTLVASNNSSPSDTHSPTVASTLVDRLPVSSSPELPLSPKVIIIPAPHQDSPPSQVIPDVAPVDLLPLPALVTQPPVPSITTPCSNVSLAAFPHIHVAPISPIEDSPAIPVALVPSNADPSASLDVTTKEDLLSFDPKPKRLSPNVSLRPSSPSILEILLPNTQEKEDIALLATPPDPSPPIEIKSEAQSPSVDSLPVEVKEFFHNITTTGPPTKTAFSKPTYAQKARFTLERCPFCEKKFYTKNACVQHVESVHKPQDIINKVNKNDSLKLPMTEVSSSQEDFVFAPNQRQVIKKSDKFIPKSKTASLFPVVPPYEFFCHICVEYFSTDLTKAQHYKIAHHITLKNVSHQPKTKE</sequence>
<gene>
    <name evidence="3" type="ORF">NPIL_682521</name>
</gene>
<protein>
    <recommendedName>
        <fullName evidence="2">C2H2-type domain-containing protein</fullName>
    </recommendedName>
</protein>
<reference evidence="3" key="1">
    <citation type="submission" date="2020-08" db="EMBL/GenBank/DDBJ databases">
        <title>Multicomponent nature underlies the extraordinary mechanical properties of spider dragline silk.</title>
        <authorList>
            <person name="Kono N."/>
            <person name="Nakamura H."/>
            <person name="Mori M."/>
            <person name="Yoshida Y."/>
            <person name="Ohtoshi R."/>
            <person name="Malay A.D."/>
            <person name="Moran D.A.P."/>
            <person name="Tomita M."/>
            <person name="Numata K."/>
            <person name="Arakawa K."/>
        </authorList>
    </citation>
    <scope>NUCLEOTIDE SEQUENCE</scope>
</reference>
<dbReference type="Proteomes" id="UP000887013">
    <property type="component" value="Unassembled WGS sequence"/>
</dbReference>
<keyword evidence="4" id="KW-1185">Reference proteome</keyword>
<name>A0A8X6QNV4_NEPPI</name>
<feature type="compositionally biased region" description="Low complexity" evidence="1">
    <location>
        <begin position="1"/>
        <end position="14"/>
    </location>
</feature>
<feature type="region of interest" description="Disordered" evidence="1">
    <location>
        <begin position="1"/>
        <end position="21"/>
    </location>
</feature>
<evidence type="ECO:0000259" key="2">
    <source>
        <dbReference type="PROSITE" id="PS00028"/>
    </source>
</evidence>
<comment type="caution">
    <text evidence="3">The sequence shown here is derived from an EMBL/GenBank/DDBJ whole genome shotgun (WGS) entry which is preliminary data.</text>
</comment>
<dbReference type="EMBL" id="BMAW01128212">
    <property type="protein sequence ID" value="GFU24459.1"/>
    <property type="molecule type" value="Genomic_DNA"/>
</dbReference>
<feature type="non-terminal residue" evidence="3">
    <location>
        <position position="445"/>
    </location>
</feature>